<dbReference type="Proteomes" id="UP001497482">
    <property type="component" value="Chromosome 15"/>
</dbReference>
<gene>
    <name evidence="2" type="ORF">KC01_LOCUS12331</name>
</gene>
<reference evidence="2 3" key="1">
    <citation type="submission" date="2024-04" db="EMBL/GenBank/DDBJ databases">
        <authorList>
            <person name="Waldvogel A.-M."/>
            <person name="Schoenle A."/>
        </authorList>
    </citation>
    <scope>NUCLEOTIDE SEQUENCE [LARGE SCALE GENOMIC DNA]</scope>
</reference>
<dbReference type="AlphaFoldDB" id="A0AAV2K0S4"/>
<evidence type="ECO:0000313" key="3">
    <source>
        <dbReference type="Proteomes" id="UP001497482"/>
    </source>
</evidence>
<proteinExistence type="predicted"/>
<sequence length="100" mass="11236">MSARERLSLLARPALSDQSERSSPVQQWSPDRSTAERRNSGRTAEELDLRDRPRCFTPEDIHLLWLPVRGSSAFSVRLNDPAVLPAGPCSPQRPDHEDCS</sequence>
<organism evidence="2 3">
    <name type="scientific">Knipowitschia caucasica</name>
    <name type="common">Caucasian dwarf goby</name>
    <name type="synonym">Pomatoschistus caucasicus</name>
    <dbReference type="NCBI Taxonomy" id="637954"/>
    <lineage>
        <taxon>Eukaryota</taxon>
        <taxon>Metazoa</taxon>
        <taxon>Chordata</taxon>
        <taxon>Craniata</taxon>
        <taxon>Vertebrata</taxon>
        <taxon>Euteleostomi</taxon>
        <taxon>Actinopterygii</taxon>
        <taxon>Neopterygii</taxon>
        <taxon>Teleostei</taxon>
        <taxon>Neoteleostei</taxon>
        <taxon>Acanthomorphata</taxon>
        <taxon>Gobiaria</taxon>
        <taxon>Gobiiformes</taxon>
        <taxon>Gobioidei</taxon>
        <taxon>Gobiidae</taxon>
        <taxon>Gobiinae</taxon>
        <taxon>Knipowitschia</taxon>
    </lineage>
</organism>
<feature type="compositionally biased region" description="Polar residues" evidence="1">
    <location>
        <begin position="21"/>
        <end position="32"/>
    </location>
</feature>
<feature type="region of interest" description="Disordered" evidence="1">
    <location>
        <begin position="1"/>
        <end position="46"/>
    </location>
</feature>
<feature type="region of interest" description="Disordered" evidence="1">
    <location>
        <begin position="80"/>
        <end position="100"/>
    </location>
</feature>
<evidence type="ECO:0000313" key="2">
    <source>
        <dbReference type="EMBL" id="CAL1581580.1"/>
    </source>
</evidence>
<name>A0AAV2K0S4_KNICA</name>
<evidence type="ECO:0000256" key="1">
    <source>
        <dbReference type="SAM" id="MobiDB-lite"/>
    </source>
</evidence>
<protein>
    <submittedName>
        <fullName evidence="2">Uncharacterized protein</fullName>
    </submittedName>
</protein>
<accession>A0AAV2K0S4</accession>
<keyword evidence="3" id="KW-1185">Reference proteome</keyword>
<dbReference type="EMBL" id="OZ035837">
    <property type="protein sequence ID" value="CAL1581580.1"/>
    <property type="molecule type" value="Genomic_DNA"/>
</dbReference>
<feature type="compositionally biased region" description="Basic and acidic residues" evidence="1">
    <location>
        <begin position="33"/>
        <end position="46"/>
    </location>
</feature>